<comment type="caution">
    <text evidence="2">The sequence shown here is derived from an EMBL/GenBank/DDBJ whole genome shotgun (WGS) entry which is preliminary data.</text>
</comment>
<evidence type="ECO:0000313" key="2">
    <source>
        <dbReference type="EMBL" id="KAG7313419.1"/>
    </source>
</evidence>
<reference evidence="2 3" key="1">
    <citation type="submission" date="2021-06" db="EMBL/GenBank/DDBJ databases">
        <title>A haploid diamondback moth (Plutella xylostella L.) genome assembly resolves 31 chromosomes and identifies a diamide resistance mutation.</title>
        <authorList>
            <person name="Ward C.M."/>
            <person name="Perry K.D."/>
            <person name="Baker G."/>
            <person name="Powis K."/>
            <person name="Heckel D.G."/>
            <person name="Baxter S.W."/>
        </authorList>
    </citation>
    <scope>NUCLEOTIDE SEQUENCE [LARGE SCALE GENOMIC DNA]</scope>
    <source>
        <strain evidence="2 3">LV</strain>
        <tissue evidence="2">Single pupa</tissue>
    </source>
</reference>
<name>A0ABQ7R7Y8_PLUXY</name>
<proteinExistence type="predicted"/>
<keyword evidence="1" id="KW-1133">Transmembrane helix</keyword>
<protein>
    <submittedName>
        <fullName evidence="2">Uncharacterized protein</fullName>
    </submittedName>
</protein>
<evidence type="ECO:0000313" key="3">
    <source>
        <dbReference type="Proteomes" id="UP000823941"/>
    </source>
</evidence>
<feature type="transmembrane region" description="Helical" evidence="1">
    <location>
        <begin position="37"/>
        <end position="62"/>
    </location>
</feature>
<gene>
    <name evidence="2" type="ORF">JYU34_000542</name>
</gene>
<dbReference type="Proteomes" id="UP000823941">
    <property type="component" value="Chromosome 1"/>
</dbReference>
<keyword evidence="3" id="KW-1185">Reference proteome</keyword>
<sequence>MGNTKTIPARDPNGEIIAQVGYHNEVRNNVIVTNIGIISWCMVTIIIIVVLVGAIITVRYCVKCFNKRVERGIEAGMVRMQRIQK</sequence>
<organism evidence="2 3">
    <name type="scientific">Plutella xylostella</name>
    <name type="common">Diamondback moth</name>
    <name type="synonym">Plutella maculipennis</name>
    <dbReference type="NCBI Taxonomy" id="51655"/>
    <lineage>
        <taxon>Eukaryota</taxon>
        <taxon>Metazoa</taxon>
        <taxon>Ecdysozoa</taxon>
        <taxon>Arthropoda</taxon>
        <taxon>Hexapoda</taxon>
        <taxon>Insecta</taxon>
        <taxon>Pterygota</taxon>
        <taxon>Neoptera</taxon>
        <taxon>Endopterygota</taxon>
        <taxon>Lepidoptera</taxon>
        <taxon>Glossata</taxon>
        <taxon>Ditrysia</taxon>
        <taxon>Yponomeutoidea</taxon>
        <taxon>Plutellidae</taxon>
        <taxon>Plutella</taxon>
    </lineage>
</organism>
<accession>A0ABQ7R7Y8</accession>
<evidence type="ECO:0000256" key="1">
    <source>
        <dbReference type="SAM" id="Phobius"/>
    </source>
</evidence>
<keyword evidence="1" id="KW-0472">Membrane</keyword>
<keyword evidence="1" id="KW-0812">Transmembrane</keyword>
<dbReference type="EMBL" id="JAHIBW010000001">
    <property type="protein sequence ID" value="KAG7313419.1"/>
    <property type="molecule type" value="Genomic_DNA"/>
</dbReference>